<sequence length="14" mass="1825">MCNRRILERMSRFL</sequence>
<accession>A0A0E9T5K4</accession>
<reference evidence="1" key="2">
    <citation type="journal article" date="2015" name="Fish Shellfish Immunol.">
        <title>Early steps in the European eel (Anguilla anguilla)-Vibrio vulnificus interaction in the gills: Role of the RtxA13 toxin.</title>
        <authorList>
            <person name="Callol A."/>
            <person name="Pajuelo D."/>
            <person name="Ebbesson L."/>
            <person name="Teles M."/>
            <person name="MacKenzie S."/>
            <person name="Amaro C."/>
        </authorList>
    </citation>
    <scope>NUCLEOTIDE SEQUENCE</scope>
</reference>
<protein>
    <submittedName>
        <fullName evidence="1">Uncharacterized protein</fullName>
    </submittedName>
</protein>
<name>A0A0E9T5K4_ANGAN</name>
<evidence type="ECO:0000313" key="1">
    <source>
        <dbReference type="EMBL" id="JAH48936.1"/>
    </source>
</evidence>
<proteinExistence type="predicted"/>
<organism evidence="1">
    <name type="scientific">Anguilla anguilla</name>
    <name type="common">European freshwater eel</name>
    <name type="synonym">Muraena anguilla</name>
    <dbReference type="NCBI Taxonomy" id="7936"/>
    <lineage>
        <taxon>Eukaryota</taxon>
        <taxon>Metazoa</taxon>
        <taxon>Chordata</taxon>
        <taxon>Craniata</taxon>
        <taxon>Vertebrata</taxon>
        <taxon>Euteleostomi</taxon>
        <taxon>Actinopterygii</taxon>
        <taxon>Neopterygii</taxon>
        <taxon>Teleostei</taxon>
        <taxon>Anguilliformes</taxon>
        <taxon>Anguillidae</taxon>
        <taxon>Anguilla</taxon>
    </lineage>
</organism>
<reference evidence="1" key="1">
    <citation type="submission" date="2014-11" db="EMBL/GenBank/DDBJ databases">
        <authorList>
            <person name="Amaro Gonzalez C."/>
        </authorList>
    </citation>
    <scope>NUCLEOTIDE SEQUENCE</scope>
</reference>
<dbReference type="EMBL" id="GBXM01059641">
    <property type="protein sequence ID" value="JAH48936.1"/>
    <property type="molecule type" value="Transcribed_RNA"/>
</dbReference>